<keyword evidence="1" id="KW-0808">Transferase</keyword>
<name>A0A6H1TTI9_9CYAN</name>
<organism evidence="1 2">
    <name type="scientific">Oxynema aestuarii AP17</name>
    <dbReference type="NCBI Taxonomy" id="2064643"/>
    <lineage>
        <taxon>Bacteria</taxon>
        <taxon>Bacillati</taxon>
        <taxon>Cyanobacteriota</taxon>
        <taxon>Cyanophyceae</taxon>
        <taxon>Oscillatoriophycideae</taxon>
        <taxon>Oscillatoriales</taxon>
        <taxon>Oscillatoriaceae</taxon>
        <taxon>Oxynema</taxon>
        <taxon>Oxynema aestuarii</taxon>
    </lineage>
</organism>
<protein>
    <submittedName>
        <fullName evidence="1">SAM-dependent methyltransferase</fullName>
    </submittedName>
</protein>
<dbReference type="KEGG" id="oxy:HCG48_04085"/>
<dbReference type="GO" id="GO:0032259">
    <property type="term" value="P:methylation"/>
    <property type="evidence" value="ECO:0007669"/>
    <property type="project" value="UniProtKB-KW"/>
</dbReference>
<dbReference type="Proteomes" id="UP000500857">
    <property type="component" value="Chromosome"/>
</dbReference>
<keyword evidence="2" id="KW-1185">Reference proteome</keyword>
<dbReference type="GO" id="GO:0008168">
    <property type="term" value="F:methyltransferase activity"/>
    <property type="evidence" value="ECO:0007669"/>
    <property type="project" value="UniProtKB-KW"/>
</dbReference>
<dbReference type="InterPro" id="IPR029063">
    <property type="entry name" value="SAM-dependent_MTases_sf"/>
</dbReference>
<proteinExistence type="predicted"/>
<sequence>MGLRLEKVVPWGRSFDEYRRMFALSDDDLDRRILDCAGGPAAFNAAMNRRGTPIVSCDPVYQFSAAEIARRIDETYPVIVRGVAEDRDRYVWGDIHSPEHLGEVRLAAMQQFLADFEQGLRERRYIAAELPNLPFNPGQFDLALCSHFLFSYSVPLSWDFHRAAIAQLCEIAREVRLFPLLDNHSGQTSIHLDPAIAYLQDGGYHVEICPVNYQFQQGGDRMLRITHP</sequence>
<accession>A0A6H1TTI9</accession>
<evidence type="ECO:0000313" key="1">
    <source>
        <dbReference type="EMBL" id="QIZ69861.1"/>
    </source>
</evidence>
<keyword evidence="1" id="KW-0489">Methyltransferase</keyword>
<gene>
    <name evidence="1" type="ORF">HCG48_04085</name>
</gene>
<dbReference type="AlphaFoldDB" id="A0A6H1TTI9"/>
<dbReference type="SUPFAM" id="SSF53335">
    <property type="entry name" value="S-adenosyl-L-methionine-dependent methyltransferases"/>
    <property type="match status" value="1"/>
</dbReference>
<dbReference type="RefSeq" id="WP_168568018.1">
    <property type="nucleotide sequence ID" value="NZ_CP051167.1"/>
</dbReference>
<reference evidence="1 2" key="1">
    <citation type="submission" date="2020-04" db="EMBL/GenBank/DDBJ databases">
        <authorList>
            <person name="Basu S."/>
            <person name="Maruthanayagam V."/>
            <person name="Chakraborty S."/>
            <person name="Pramanik A."/>
            <person name="Mukherjee J."/>
            <person name="Brink B."/>
        </authorList>
    </citation>
    <scope>NUCLEOTIDE SEQUENCE [LARGE SCALE GENOMIC DNA]</scope>
    <source>
        <strain evidence="1 2">AP17</strain>
    </source>
</reference>
<evidence type="ECO:0000313" key="2">
    <source>
        <dbReference type="Proteomes" id="UP000500857"/>
    </source>
</evidence>
<dbReference type="EMBL" id="CP051167">
    <property type="protein sequence ID" value="QIZ69861.1"/>
    <property type="molecule type" value="Genomic_DNA"/>
</dbReference>